<dbReference type="EMBL" id="BARX01000011">
    <property type="protein sequence ID" value="GAD01824.1"/>
    <property type="molecule type" value="Genomic_DNA"/>
</dbReference>
<dbReference type="STRING" id="1331007.AALB_1904"/>
<dbReference type="Proteomes" id="UP000014461">
    <property type="component" value="Unassembled WGS sequence"/>
</dbReference>
<reference evidence="1" key="1">
    <citation type="journal article" date="2013" name="Genome Announc.">
        <title>Draft Genome Sequence of Agarivorans albus Strain MKT 106T, an Agarolytic Marine Bacterium.</title>
        <authorList>
            <person name="Yasuike M."/>
            <person name="Nakamura Y."/>
            <person name="Kai W."/>
            <person name="Fujiwara A."/>
            <person name="Fukui Y."/>
            <person name="Satomi M."/>
            <person name="Sano M."/>
        </authorList>
    </citation>
    <scope>NUCLEOTIDE SEQUENCE [LARGE SCALE GENOMIC DNA]</scope>
</reference>
<organism evidence="1 2">
    <name type="scientific">Agarivorans albus MKT 106</name>
    <dbReference type="NCBI Taxonomy" id="1331007"/>
    <lineage>
        <taxon>Bacteria</taxon>
        <taxon>Pseudomonadati</taxon>
        <taxon>Pseudomonadota</taxon>
        <taxon>Gammaproteobacteria</taxon>
        <taxon>Alteromonadales</taxon>
        <taxon>Alteromonadaceae</taxon>
        <taxon>Agarivorans</taxon>
    </lineage>
</organism>
<protein>
    <submittedName>
        <fullName evidence="1">Uncharacterized protein</fullName>
    </submittedName>
</protein>
<keyword evidence="2" id="KW-1185">Reference proteome</keyword>
<name>R9PKE3_AGAAL</name>
<evidence type="ECO:0000313" key="1">
    <source>
        <dbReference type="EMBL" id="GAD01824.1"/>
    </source>
</evidence>
<accession>R9PKE3</accession>
<evidence type="ECO:0000313" key="2">
    <source>
        <dbReference type="Proteomes" id="UP000014461"/>
    </source>
</evidence>
<comment type="caution">
    <text evidence="1">The sequence shown here is derived from an EMBL/GenBank/DDBJ whole genome shotgun (WGS) entry which is preliminary data.</text>
</comment>
<sequence>MTEQELLSRVNELPKVSSVVQELVSMLNDPDCDFAMLAKKDIHGPSD</sequence>
<proteinExistence type="predicted"/>
<dbReference type="RefSeq" id="WP_016401592.1">
    <property type="nucleotide sequence ID" value="NZ_BARX01000011.1"/>
</dbReference>
<gene>
    <name evidence="1" type="ORF">AALB_1904</name>
</gene>
<dbReference type="Gene3D" id="1.10.3210.10">
    <property type="entry name" value="Hypothetical protein af1432"/>
    <property type="match status" value="1"/>
</dbReference>
<dbReference type="AlphaFoldDB" id="R9PKE3"/>